<dbReference type="InterPro" id="IPR050195">
    <property type="entry name" value="Primate_lentivir_Gag_pol-like"/>
</dbReference>
<dbReference type="GO" id="GO:0008270">
    <property type="term" value="F:zinc ion binding"/>
    <property type="evidence" value="ECO:0007669"/>
    <property type="project" value="UniProtKB-KW"/>
</dbReference>
<evidence type="ECO:0000256" key="5">
    <source>
        <dbReference type="SAM" id="MobiDB-lite"/>
    </source>
</evidence>
<proteinExistence type="predicted"/>
<name>A0A7K8Y9B5_9PASS</name>
<dbReference type="PROSITE" id="PS50158">
    <property type="entry name" value="ZF_CCHC"/>
    <property type="match status" value="1"/>
</dbReference>
<evidence type="ECO:0000256" key="4">
    <source>
        <dbReference type="PROSITE-ProRule" id="PRU00047"/>
    </source>
</evidence>
<dbReference type="EMBL" id="VWZD01000591">
    <property type="protein sequence ID" value="NXF99336.1"/>
    <property type="molecule type" value="Genomic_DNA"/>
</dbReference>
<feature type="region of interest" description="Disordered" evidence="5">
    <location>
        <begin position="527"/>
        <end position="556"/>
    </location>
</feature>
<dbReference type="SUPFAM" id="SSF47353">
    <property type="entry name" value="Retrovirus capsid dimerization domain-like"/>
    <property type="match status" value="1"/>
</dbReference>
<dbReference type="PANTHER" id="PTHR40389:SF3">
    <property type="entry name" value="IGE-BINDING PROTEIN"/>
    <property type="match status" value="1"/>
</dbReference>
<organism evidence="7 8">
    <name type="scientific">Sakesphorus luctuosus</name>
    <dbReference type="NCBI Taxonomy" id="419690"/>
    <lineage>
        <taxon>Eukaryota</taxon>
        <taxon>Metazoa</taxon>
        <taxon>Chordata</taxon>
        <taxon>Craniata</taxon>
        <taxon>Vertebrata</taxon>
        <taxon>Euteleostomi</taxon>
        <taxon>Archelosauria</taxon>
        <taxon>Archosauria</taxon>
        <taxon>Dinosauria</taxon>
        <taxon>Saurischia</taxon>
        <taxon>Theropoda</taxon>
        <taxon>Coelurosauria</taxon>
        <taxon>Aves</taxon>
        <taxon>Neognathae</taxon>
        <taxon>Neoaves</taxon>
        <taxon>Telluraves</taxon>
        <taxon>Australaves</taxon>
        <taxon>Passeriformes</taxon>
        <taxon>Thamnophilidae</taxon>
        <taxon>Sakesphorus</taxon>
    </lineage>
</organism>
<evidence type="ECO:0000256" key="2">
    <source>
        <dbReference type="ARBA" id="ARBA00022771"/>
    </source>
</evidence>
<evidence type="ECO:0000256" key="3">
    <source>
        <dbReference type="ARBA" id="ARBA00022833"/>
    </source>
</evidence>
<dbReference type="SMART" id="SM00343">
    <property type="entry name" value="ZnF_C2HC"/>
    <property type="match status" value="2"/>
</dbReference>
<dbReference type="InterPro" id="IPR008916">
    <property type="entry name" value="Retrov_capsid_C"/>
</dbReference>
<sequence>MDRQAAHDLLRCFLEKRGVSGIDLKKELPGLLAYEVAEGYFKDPNTVLVEGEWRNYGDKLWEQTLSDNKIAKKLGKPWKAVINALQQHQAEQKAARAAAKCLDSLPAESFPLPPSTNVIYIPKDKVPSLNEDRVPSAPPAPPLPRHEEKNISKHFSSDSDRGVGVQTLPPEESDDLFPPMDELAVDIEAKCKLWRKIAQEALAEGNLEVAEDIGNAFPVIYVTNRQRGNAAVQILTLDWKLLSQLHATVNESGIHGEPTKQMLNYIWGGNVLLPNECKQIAKLILSLHQQILFSQYWAQLCAESAATTRPQGNPLHGVTVDKLMGQGQFLPSEAQAALGPEKLKESMRLVRYALDKIKAPGTIPSYMSMKQGREEPFGSFVDHLASAIQSSGAPEGMHASLLRECVLQNSNPITRNVIVTMPGNWTIEQLLERMVQVPQGPNAMLVEAVKDLGKGLEEQAKLAQEQAKQSHTQVLAALAPLQTSAGVPQKNPSKMRCFRCGNVGHVRRNCQAGPVWCSRCRQDTHAQSACRRGRGSGNGKQSAKEPRAATQMAVPT</sequence>
<evidence type="ECO:0000313" key="8">
    <source>
        <dbReference type="Proteomes" id="UP000558958"/>
    </source>
</evidence>
<dbReference type="GO" id="GO:0016032">
    <property type="term" value="P:viral process"/>
    <property type="evidence" value="ECO:0007669"/>
    <property type="project" value="InterPro"/>
</dbReference>
<keyword evidence="1" id="KW-0479">Metal-binding</keyword>
<evidence type="ECO:0000259" key="6">
    <source>
        <dbReference type="PROSITE" id="PS50158"/>
    </source>
</evidence>
<feature type="domain" description="CCHC-type" evidence="6">
    <location>
        <begin position="496"/>
        <end position="510"/>
    </location>
</feature>
<dbReference type="InterPro" id="IPR036875">
    <property type="entry name" value="Znf_CCHC_sf"/>
</dbReference>
<dbReference type="InterPro" id="IPR001878">
    <property type="entry name" value="Znf_CCHC"/>
</dbReference>
<protein>
    <submittedName>
        <fullName evidence="7">GAK8 protein</fullName>
    </submittedName>
</protein>
<feature type="non-terminal residue" evidence="7">
    <location>
        <position position="556"/>
    </location>
</feature>
<gene>
    <name evidence="7" type="primary">Ervk8</name>
    <name evidence="7" type="ORF">SAKLUC_R10076</name>
</gene>
<dbReference type="AlphaFoldDB" id="A0A7K8Y9B5"/>
<dbReference type="Gene3D" id="4.10.60.10">
    <property type="entry name" value="Zinc finger, CCHC-type"/>
    <property type="match status" value="1"/>
</dbReference>
<dbReference type="PANTHER" id="PTHR40389">
    <property type="entry name" value="ENDOGENOUS RETROVIRUS GROUP K MEMBER 24 GAG POLYPROTEIN-RELATED"/>
    <property type="match status" value="1"/>
</dbReference>
<feature type="non-terminal residue" evidence="7">
    <location>
        <position position="1"/>
    </location>
</feature>
<dbReference type="SUPFAM" id="SSF57756">
    <property type="entry name" value="Retrovirus zinc finger-like domains"/>
    <property type="match status" value="1"/>
</dbReference>
<feature type="region of interest" description="Disordered" evidence="5">
    <location>
        <begin position="153"/>
        <end position="178"/>
    </location>
</feature>
<evidence type="ECO:0000313" key="7">
    <source>
        <dbReference type="EMBL" id="NXF99336.1"/>
    </source>
</evidence>
<keyword evidence="2 4" id="KW-0863">Zinc-finger</keyword>
<comment type="caution">
    <text evidence="7">The sequence shown here is derived from an EMBL/GenBank/DDBJ whole genome shotgun (WGS) entry which is preliminary data.</text>
</comment>
<keyword evidence="3" id="KW-0862">Zinc</keyword>
<dbReference type="Proteomes" id="UP000558958">
    <property type="component" value="Unassembled WGS sequence"/>
</dbReference>
<dbReference type="GO" id="GO:0003676">
    <property type="term" value="F:nucleic acid binding"/>
    <property type="evidence" value="ECO:0007669"/>
    <property type="project" value="InterPro"/>
</dbReference>
<dbReference type="SUPFAM" id="SSF47943">
    <property type="entry name" value="Retrovirus capsid protein, N-terminal core domain"/>
    <property type="match status" value="1"/>
</dbReference>
<dbReference type="Pfam" id="PF19317">
    <property type="entry name" value="Gag_p24_C"/>
    <property type="match status" value="1"/>
</dbReference>
<evidence type="ECO:0000256" key="1">
    <source>
        <dbReference type="ARBA" id="ARBA00022723"/>
    </source>
</evidence>
<dbReference type="InterPro" id="IPR045345">
    <property type="entry name" value="Gag_p24_C"/>
</dbReference>
<dbReference type="Gene3D" id="1.10.1200.30">
    <property type="match status" value="1"/>
</dbReference>
<reference evidence="7 8" key="1">
    <citation type="submission" date="2019-09" db="EMBL/GenBank/DDBJ databases">
        <title>Bird 10,000 Genomes (B10K) Project - Family phase.</title>
        <authorList>
            <person name="Zhang G."/>
        </authorList>
    </citation>
    <scope>NUCLEOTIDE SEQUENCE [LARGE SCALE GENOMIC DNA]</scope>
    <source>
        <strain evidence="7">B10K-DU-001-06</strain>
        <tissue evidence="7">Muscle</tissue>
    </source>
</reference>
<accession>A0A7K8Y9B5</accession>
<dbReference type="Gene3D" id="1.10.375.10">
    <property type="entry name" value="Human Immunodeficiency Virus Type 1 Capsid Protein"/>
    <property type="match status" value="1"/>
</dbReference>
<feature type="region of interest" description="Disordered" evidence="5">
    <location>
        <begin position="129"/>
        <end position="148"/>
    </location>
</feature>
<dbReference type="InterPro" id="IPR008919">
    <property type="entry name" value="Retrov_capsid_N"/>
</dbReference>
<dbReference type="Pfam" id="PF00607">
    <property type="entry name" value="Gag_p24"/>
    <property type="match status" value="1"/>
</dbReference>
<keyword evidence="8" id="KW-1185">Reference proteome</keyword>